<dbReference type="Pfam" id="PF08245">
    <property type="entry name" value="Mur_ligase_M"/>
    <property type="match status" value="1"/>
</dbReference>
<dbReference type="NCBIfam" id="NF001126">
    <property type="entry name" value="PRK00139.1-4"/>
    <property type="match status" value="1"/>
</dbReference>
<evidence type="ECO:0000313" key="7">
    <source>
        <dbReference type="Proteomes" id="UP000789359"/>
    </source>
</evidence>
<evidence type="ECO:0000313" key="6">
    <source>
        <dbReference type="EMBL" id="CAD7287976.1"/>
    </source>
</evidence>
<dbReference type="Proteomes" id="UP000789359">
    <property type="component" value="Unassembled WGS sequence"/>
</dbReference>
<feature type="short sequence motif" description="Meso-diaminopimelate recognition motif" evidence="2">
    <location>
        <begin position="348"/>
        <end position="351"/>
    </location>
</feature>
<dbReference type="InterPro" id="IPR004101">
    <property type="entry name" value="Mur_ligase_C"/>
</dbReference>
<keyword evidence="2 3" id="KW-0133">Cell shape</keyword>
<sequence>MKIYIDKNFITDNSTECESGCYFLKTNANERFADDAKRKGAEVVDAQQAKVLLGIDQNLRIIGITGTNGKTTTATLIAHALNALGHKTALAGTRGAFIGDERIDVKSLTTAPVLGTLGYLVAATKAKCEFLVMEVSSHAIAQNRIDGLEFALKIFTNLSQDHLDYHGTMDEYARVKNSFLADESIKIINIDDKFVKFNPINATTYSLHNADFSPNSFSLDSGIMADIKMPNGTAVNLHSSLQGEFNLQNLLAAFAALWRLNVASDDKIVAALKTFKGVEGRMQVVSRNPLVIVDFAHTPDGMEKILQALRHKKLVVVFGAGGDRDRTKRPKMGAIAQHYARLAIVTSDNPRSEEPEAIIDEICTGMKLDNSVLREADRAKAIKIGLENLQENEALVILGKGDEDYQEIKSVKHHFSDAEIVNEILKDKK</sequence>
<comment type="cofactor">
    <cofactor evidence="2">
        <name>Mg(2+)</name>
        <dbReference type="ChEBI" id="CHEBI:18420"/>
    </cofactor>
</comment>
<dbReference type="GO" id="GO:0008765">
    <property type="term" value="F:UDP-N-acetylmuramoylalanyl-D-glutamate-2,6-diaminopimelate ligase activity"/>
    <property type="evidence" value="ECO:0007669"/>
    <property type="project" value="UniProtKB-EC"/>
</dbReference>
<keyword evidence="2" id="KW-0963">Cytoplasm</keyword>
<comment type="function">
    <text evidence="2">Catalyzes the addition of meso-diaminopimelic acid to the nucleotide precursor UDP-N-acetylmuramoyl-L-alanyl-D-glutamate (UMAG) in the biosynthesis of bacterial cell-wall peptidoglycan.</text>
</comment>
<keyword evidence="2 3" id="KW-0961">Cell wall biogenesis/degradation</keyword>
<evidence type="ECO:0000259" key="4">
    <source>
        <dbReference type="Pfam" id="PF02875"/>
    </source>
</evidence>
<comment type="pathway">
    <text evidence="2 3">Cell wall biogenesis; peptidoglycan biosynthesis.</text>
</comment>
<evidence type="ECO:0000256" key="1">
    <source>
        <dbReference type="ARBA" id="ARBA00005898"/>
    </source>
</evidence>
<dbReference type="HAMAP" id="MF_00208">
    <property type="entry name" value="MurE"/>
    <property type="match status" value="1"/>
</dbReference>
<dbReference type="SUPFAM" id="SSF53623">
    <property type="entry name" value="MurD-like peptide ligases, catalytic domain"/>
    <property type="match status" value="1"/>
</dbReference>
<dbReference type="PANTHER" id="PTHR23135:SF4">
    <property type="entry name" value="UDP-N-ACETYLMURAMOYL-L-ALANYL-D-GLUTAMATE--2,6-DIAMINOPIMELATE LIGASE MURE HOMOLOG, CHLOROPLASTIC"/>
    <property type="match status" value="1"/>
</dbReference>
<dbReference type="InterPro" id="IPR005761">
    <property type="entry name" value="UDP-N-AcMur-Glu-dNH2Pim_ligase"/>
</dbReference>
<dbReference type="NCBIfam" id="TIGR01085">
    <property type="entry name" value="murE"/>
    <property type="match status" value="1"/>
</dbReference>
<dbReference type="InterPro" id="IPR036615">
    <property type="entry name" value="Mur_ligase_C_dom_sf"/>
</dbReference>
<keyword evidence="2 3" id="KW-0131">Cell cycle</keyword>
<dbReference type="Pfam" id="PF02875">
    <property type="entry name" value="Mur_ligase_C"/>
    <property type="match status" value="1"/>
</dbReference>
<dbReference type="PANTHER" id="PTHR23135">
    <property type="entry name" value="MUR LIGASE FAMILY MEMBER"/>
    <property type="match status" value="1"/>
</dbReference>
<comment type="caution">
    <text evidence="2">Lacks conserved residue(s) required for the propagation of feature annotation.</text>
</comment>
<comment type="PTM">
    <text evidence="2">Carboxylation is probably crucial for Mg(2+) binding and, consequently, for the gamma-phosphate positioning of ATP.</text>
</comment>
<feature type="binding site" evidence="2">
    <location>
        <position position="136"/>
    </location>
    <ligand>
        <name>UDP-N-acetyl-alpha-D-muramoyl-L-alanyl-D-glutamate</name>
        <dbReference type="ChEBI" id="CHEBI:83900"/>
    </ligand>
</feature>
<proteinExistence type="inferred from homology"/>
<dbReference type="EC" id="6.3.2.13" evidence="2"/>
<feature type="domain" description="Mur ligase central" evidence="5">
    <location>
        <begin position="64"/>
        <end position="256"/>
    </location>
</feature>
<name>A0ABM8Q5B1_9BACT</name>
<dbReference type="RefSeq" id="WP_230056821.1">
    <property type="nucleotide sequence ID" value="NZ_CAJHOE010000002.1"/>
</dbReference>
<reference evidence="6 7" key="1">
    <citation type="submission" date="2020-11" db="EMBL/GenBank/DDBJ databases">
        <authorList>
            <person name="Peeters C."/>
        </authorList>
    </citation>
    <scope>NUCLEOTIDE SEQUENCE [LARGE SCALE GENOMIC DNA]</scope>
    <source>
        <strain evidence="6 7">LMG 8286</strain>
    </source>
</reference>
<evidence type="ECO:0000256" key="2">
    <source>
        <dbReference type="HAMAP-Rule" id="MF_00208"/>
    </source>
</evidence>
<feature type="binding site" evidence="2">
    <location>
        <position position="144"/>
    </location>
    <ligand>
        <name>UDP-N-acetyl-alpha-D-muramoyl-L-alanyl-D-glutamate</name>
        <dbReference type="ChEBI" id="CHEBI:83900"/>
    </ligand>
</feature>
<feature type="binding site" evidence="2">
    <location>
        <position position="324"/>
    </location>
    <ligand>
        <name>meso-2,6-diaminopimelate</name>
        <dbReference type="ChEBI" id="CHEBI:57791"/>
    </ligand>
</feature>
<dbReference type="InterPro" id="IPR036565">
    <property type="entry name" value="Mur-like_cat_sf"/>
</dbReference>
<evidence type="ECO:0000259" key="5">
    <source>
        <dbReference type="Pfam" id="PF08245"/>
    </source>
</evidence>
<comment type="subcellular location">
    <subcellularLocation>
        <location evidence="2 3">Cytoplasm</location>
    </subcellularLocation>
</comment>
<protein>
    <recommendedName>
        <fullName evidence="2">UDP-N-acetylmuramoyl-L-alanyl-D-glutamate--2,6-diaminopimelate ligase</fullName>
        <ecNumber evidence="2">6.3.2.13</ecNumber>
    </recommendedName>
    <alternativeName>
        <fullName evidence="2">Meso-A2pm-adding enzyme</fullName>
    </alternativeName>
    <alternativeName>
        <fullName evidence="2">Meso-diaminopimelate-adding enzyme</fullName>
    </alternativeName>
    <alternativeName>
        <fullName evidence="2">UDP-MurNAc-L-Ala-D-Glu:meso-diaminopimelate ligase</fullName>
    </alternativeName>
    <alternativeName>
        <fullName evidence="2">UDP-MurNAc-tripeptide synthetase</fullName>
    </alternativeName>
    <alternativeName>
        <fullName evidence="2">UDP-N-acetylmuramyl-tripeptide synthetase</fullName>
    </alternativeName>
</protein>
<comment type="similarity">
    <text evidence="1 2">Belongs to the MurCDEF family. MurE subfamily.</text>
</comment>
<feature type="binding site" evidence="2">
    <location>
        <position position="399"/>
    </location>
    <ligand>
        <name>meso-2,6-diaminopimelate</name>
        <dbReference type="ChEBI" id="CHEBI:57791"/>
    </ligand>
</feature>
<organism evidence="6 7">
    <name type="scientific">Campylobacter suis</name>
    <dbReference type="NCBI Taxonomy" id="2790657"/>
    <lineage>
        <taxon>Bacteria</taxon>
        <taxon>Pseudomonadati</taxon>
        <taxon>Campylobacterota</taxon>
        <taxon>Epsilonproteobacteria</taxon>
        <taxon>Campylobacterales</taxon>
        <taxon>Campylobacteraceae</taxon>
        <taxon>Campylobacter</taxon>
    </lineage>
</organism>
<accession>A0ABM8Q5B1</accession>
<feature type="binding site" evidence="2">
    <location>
        <position position="403"/>
    </location>
    <ligand>
        <name>meso-2,6-diaminopimelate</name>
        <dbReference type="ChEBI" id="CHEBI:57791"/>
    </ligand>
</feature>
<feature type="binding site" evidence="2">
    <location>
        <position position="142"/>
    </location>
    <ligand>
        <name>UDP-N-acetyl-alpha-D-muramoyl-L-alanyl-D-glutamate</name>
        <dbReference type="ChEBI" id="CHEBI:83900"/>
    </ligand>
</feature>
<feature type="domain" description="Mur ligase C-terminal" evidence="4">
    <location>
        <begin position="280"/>
        <end position="401"/>
    </location>
</feature>
<dbReference type="Gene3D" id="3.90.190.20">
    <property type="entry name" value="Mur ligase, C-terminal domain"/>
    <property type="match status" value="1"/>
</dbReference>
<gene>
    <name evidence="2 6" type="primary">murE</name>
    <name evidence="6" type="ORF">LMG8286_01052</name>
</gene>
<comment type="caution">
    <text evidence="6">The sequence shown here is derived from an EMBL/GenBank/DDBJ whole genome shotgun (WGS) entry which is preliminary data.</text>
</comment>
<dbReference type="InterPro" id="IPR013221">
    <property type="entry name" value="Mur_ligase_cen"/>
</dbReference>
<keyword evidence="2 3" id="KW-0573">Peptidoglycan synthesis</keyword>
<dbReference type="EMBL" id="CAJHOE010000002">
    <property type="protein sequence ID" value="CAD7287976.1"/>
    <property type="molecule type" value="Genomic_DNA"/>
</dbReference>
<keyword evidence="2" id="KW-0460">Magnesium</keyword>
<keyword evidence="2 3" id="KW-0132">Cell division</keyword>
<feature type="binding site" evidence="2">
    <location>
        <begin position="66"/>
        <end position="72"/>
    </location>
    <ligand>
        <name>ATP</name>
        <dbReference type="ChEBI" id="CHEBI:30616"/>
    </ligand>
</feature>
<dbReference type="SUPFAM" id="SSF53244">
    <property type="entry name" value="MurD-like peptide ligases, peptide-binding domain"/>
    <property type="match status" value="1"/>
</dbReference>
<feature type="binding site" evidence="2">
    <location>
        <begin position="109"/>
        <end position="110"/>
    </location>
    <ligand>
        <name>UDP-N-acetyl-alpha-D-muramoyl-L-alanyl-D-glutamate</name>
        <dbReference type="ChEBI" id="CHEBI:83900"/>
    </ligand>
</feature>
<keyword evidence="2 6" id="KW-0436">Ligase</keyword>
<feature type="binding site" evidence="2">
    <location>
        <begin position="348"/>
        <end position="351"/>
    </location>
    <ligand>
        <name>meso-2,6-diaminopimelate</name>
        <dbReference type="ChEBI" id="CHEBI:57791"/>
    </ligand>
</feature>
<keyword evidence="2" id="KW-0067">ATP-binding</keyword>
<evidence type="ECO:0000256" key="3">
    <source>
        <dbReference type="RuleBase" id="RU004135"/>
    </source>
</evidence>
<comment type="catalytic activity">
    <reaction evidence="2">
        <text>UDP-N-acetyl-alpha-D-muramoyl-L-alanyl-D-glutamate + meso-2,6-diaminopimelate + ATP = UDP-N-acetyl-alpha-D-muramoyl-L-alanyl-gamma-D-glutamyl-meso-2,6-diaminopimelate + ADP + phosphate + H(+)</text>
        <dbReference type="Rhea" id="RHEA:23676"/>
        <dbReference type="ChEBI" id="CHEBI:15378"/>
        <dbReference type="ChEBI" id="CHEBI:30616"/>
        <dbReference type="ChEBI" id="CHEBI:43474"/>
        <dbReference type="ChEBI" id="CHEBI:57791"/>
        <dbReference type="ChEBI" id="CHEBI:83900"/>
        <dbReference type="ChEBI" id="CHEBI:83905"/>
        <dbReference type="ChEBI" id="CHEBI:456216"/>
        <dbReference type="EC" id="6.3.2.13"/>
    </reaction>
</comment>
<keyword evidence="7" id="KW-1185">Reference proteome</keyword>
<dbReference type="Gene3D" id="3.40.1190.10">
    <property type="entry name" value="Mur-like, catalytic domain"/>
    <property type="match status" value="1"/>
</dbReference>
<keyword evidence="2" id="KW-0547">Nucleotide-binding</keyword>
<feature type="modified residue" description="N6-carboxylysine" evidence="2">
    <location>
        <position position="176"/>
    </location>
</feature>
<feature type="binding site" evidence="2">
    <location>
        <position position="14"/>
    </location>
    <ligand>
        <name>UDP-N-acetyl-alpha-D-muramoyl-L-alanyl-D-glutamate</name>
        <dbReference type="ChEBI" id="CHEBI:83900"/>
    </ligand>
</feature>